<sequence>MSKNDWGDGMGGFVLTIAFIISNMFIAYFIIYHAVKRAIEENLFTMEDVLKRAMRDELKEYEYKKKNNLF</sequence>
<keyword evidence="1" id="KW-0812">Transmembrane</keyword>
<dbReference type="AlphaFoldDB" id="A0A0R3JX33"/>
<dbReference type="Proteomes" id="UP000052015">
    <property type="component" value="Unassembled WGS sequence"/>
</dbReference>
<gene>
    <name evidence="2" type="ORF">ABG79_00427</name>
</gene>
<name>A0A0R3JX33_CALMK</name>
<feature type="transmembrane region" description="Helical" evidence="1">
    <location>
        <begin position="12"/>
        <end position="35"/>
    </location>
</feature>
<evidence type="ECO:0000313" key="3">
    <source>
        <dbReference type="Proteomes" id="UP000052015"/>
    </source>
</evidence>
<proteinExistence type="predicted"/>
<evidence type="ECO:0000256" key="1">
    <source>
        <dbReference type="SAM" id="Phobius"/>
    </source>
</evidence>
<reference evidence="2 3" key="1">
    <citation type="submission" date="2015-09" db="EMBL/GenBank/DDBJ databases">
        <title>Draft genome sequence of a Caloramator mitchellensis, a moderate thermophile from the Great Artesian Basin of Australia.</title>
        <authorList>
            <person name="Patel B.K."/>
        </authorList>
    </citation>
    <scope>NUCLEOTIDE SEQUENCE [LARGE SCALE GENOMIC DNA]</scope>
    <source>
        <strain evidence="2 3">VF08</strain>
    </source>
</reference>
<keyword evidence="3" id="KW-1185">Reference proteome</keyword>
<dbReference type="EMBL" id="LKHP01000002">
    <property type="protein sequence ID" value="KRQ87626.1"/>
    <property type="molecule type" value="Genomic_DNA"/>
</dbReference>
<organism evidence="2 3">
    <name type="scientific">Caloramator mitchellensis</name>
    <dbReference type="NCBI Taxonomy" id="908809"/>
    <lineage>
        <taxon>Bacteria</taxon>
        <taxon>Bacillati</taxon>
        <taxon>Bacillota</taxon>
        <taxon>Clostridia</taxon>
        <taxon>Eubacteriales</taxon>
        <taxon>Clostridiaceae</taxon>
        <taxon>Caloramator</taxon>
    </lineage>
</organism>
<keyword evidence="1" id="KW-0472">Membrane</keyword>
<evidence type="ECO:0000313" key="2">
    <source>
        <dbReference type="EMBL" id="KRQ87626.1"/>
    </source>
</evidence>
<accession>A0A0R3JX33</accession>
<protein>
    <submittedName>
        <fullName evidence="2">Uncharacterized protein</fullName>
    </submittedName>
</protein>
<comment type="caution">
    <text evidence="2">The sequence shown here is derived from an EMBL/GenBank/DDBJ whole genome shotgun (WGS) entry which is preliminary data.</text>
</comment>
<keyword evidence="1" id="KW-1133">Transmembrane helix</keyword>
<dbReference type="STRING" id="908809.ABG79_00427"/>